<dbReference type="Proteomes" id="UP000675881">
    <property type="component" value="Chromosome 6"/>
</dbReference>
<name>A0A7R8HC21_LEPSM</name>
<sequence>MKIPPFSLPLLVYSFFNTLSINIFLRRRDSNFSCQLFSHWNMKAFILFLNYFILSVSSHCQAPFPQCCPKGMVYDMKTCRPILGASITKLTDLELQQSKTNCPPPAVNIPHCINESAKLVSFAGETEYSQIYDGIYATRITLEDSGEERLSYFNNHRQTYFPAFCFHESLKGKALICPSTQLERAQIKKCCPFGEKLGLPLFEGCFKSDSNFEWNIRVNGYKKVLKDLIKFPYENVIHKGSEFLKILQSNSCDLEQVRAFDIEAFEINMKGDLVFANGKAVDISNDGYCVDSVQDPSVAIDQQLMVVLYCSSNKKVTKIANSEFKDFLNVKSGAITRSFSLIWMSTFLLAFHA</sequence>
<evidence type="ECO:0000313" key="2">
    <source>
        <dbReference type="Proteomes" id="UP000675881"/>
    </source>
</evidence>
<dbReference type="AlphaFoldDB" id="A0A7R8HC21"/>
<gene>
    <name evidence="1" type="ORF">LSAA_11814</name>
</gene>
<protein>
    <submittedName>
        <fullName evidence="1">(salmon louse) hypothetical protein</fullName>
    </submittedName>
</protein>
<accession>A0A7R8HC21</accession>
<reference evidence="1" key="1">
    <citation type="submission" date="2021-02" db="EMBL/GenBank/DDBJ databases">
        <authorList>
            <person name="Bekaert M."/>
        </authorList>
    </citation>
    <scope>NUCLEOTIDE SEQUENCE</scope>
    <source>
        <strain evidence="1">IoA-00</strain>
    </source>
</reference>
<organism evidence="1 2">
    <name type="scientific">Lepeophtheirus salmonis</name>
    <name type="common">Salmon louse</name>
    <name type="synonym">Caligus salmonis</name>
    <dbReference type="NCBI Taxonomy" id="72036"/>
    <lineage>
        <taxon>Eukaryota</taxon>
        <taxon>Metazoa</taxon>
        <taxon>Ecdysozoa</taxon>
        <taxon>Arthropoda</taxon>
        <taxon>Crustacea</taxon>
        <taxon>Multicrustacea</taxon>
        <taxon>Hexanauplia</taxon>
        <taxon>Copepoda</taxon>
        <taxon>Siphonostomatoida</taxon>
        <taxon>Caligidae</taxon>
        <taxon>Lepeophtheirus</taxon>
    </lineage>
</organism>
<evidence type="ECO:0000313" key="1">
    <source>
        <dbReference type="EMBL" id="CAF2981573.1"/>
    </source>
</evidence>
<keyword evidence="2" id="KW-1185">Reference proteome</keyword>
<proteinExistence type="predicted"/>
<dbReference type="EMBL" id="HG994585">
    <property type="protein sequence ID" value="CAF2981573.1"/>
    <property type="molecule type" value="Genomic_DNA"/>
</dbReference>